<dbReference type="InterPro" id="IPR050838">
    <property type="entry name" value="Ketopantoate_reductase"/>
</dbReference>
<dbReference type="Pfam" id="PF02558">
    <property type="entry name" value="ApbA"/>
    <property type="match status" value="1"/>
</dbReference>
<feature type="domain" description="Ketopantoate reductase N-terminal" evidence="7">
    <location>
        <begin position="7"/>
        <end position="172"/>
    </location>
</feature>
<accession>A0ABR2WKZ2</accession>
<evidence type="ECO:0000256" key="1">
    <source>
        <dbReference type="ARBA" id="ARBA00007870"/>
    </source>
</evidence>
<dbReference type="Gene3D" id="3.40.50.720">
    <property type="entry name" value="NAD(P)-binding Rossmann-like Domain"/>
    <property type="match status" value="1"/>
</dbReference>
<comment type="catalytic activity">
    <reaction evidence="6">
        <text>(R)-pantoate + NADP(+) = 2-dehydropantoate + NADPH + H(+)</text>
        <dbReference type="Rhea" id="RHEA:16233"/>
        <dbReference type="ChEBI" id="CHEBI:11561"/>
        <dbReference type="ChEBI" id="CHEBI:15378"/>
        <dbReference type="ChEBI" id="CHEBI:15980"/>
        <dbReference type="ChEBI" id="CHEBI:57783"/>
        <dbReference type="ChEBI" id="CHEBI:58349"/>
        <dbReference type="EC" id="1.1.1.169"/>
    </reaction>
</comment>
<keyword evidence="10" id="KW-1185">Reference proteome</keyword>
<evidence type="ECO:0000256" key="2">
    <source>
        <dbReference type="ARBA" id="ARBA00013014"/>
    </source>
</evidence>
<dbReference type="NCBIfam" id="TIGR00745">
    <property type="entry name" value="apbA_panE"/>
    <property type="match status" value="1"/>
</dbReference>
<dbReference type="Pfam" id="PF08546">
    <property type="entry name" value="ApbA_C"/>
    <property type="match status" value="1"/>
</dbReference>
<evidence type="ECO:0000259" key="8">
    <source>
        <dbReference type="Pfam" id="PF08546"/>
    </source>
</evidence>
<dbReference type="EMBL" id="JASJQH010001059">
    <property type="protein sequence ID" value="KAK9762185.1"/>
    <property type="molecule type" value="Genomic_DNA"/>
</dbReference>
<evidence type="ECO:0000256" key="6">
    <source>
        <dbReference type="RuleBase" id="RU362068"/>
    </source>
</evidence>
<evidence type="ECO:0000256" key="5">
    <source>
        <dbReference type="ARBA" id="ARBA00032024"/>
    </source>
</evidence>
<evidence type="ECO:0000313" key="9">
    <source>
        <dbReference type="EMBL" id="KAK9762185.1"/>
    </source>
</evidence>
<dbReference type="InterPro" id="IPR013752">
    <property type="entry name" value="KPA_reductase"/>
</dbReference>
<dbReference type="SUPFAM" id="SSF51735">
    <property type="entry name" value="NAD(P)-binding Rossmann-fold domains"/>
    <property type="match status" value="1"/>
</dbReference>
<name>A0ABR2WKZ2_9FUNG</name>
<dbReference type="PROSITE" id="PS51257">
    <property type="entry name" value="PROKAR_LIPOPROTEIN"/>
    <property type="match status" value="1"/>
</dbReference>
<dbReference type="Proteomes" id="UP001479436">
    <property type="component" value="Unassembled WGS sequence"/>
</dbReference>
<dbReference type="InterPro" id="IPR013332">
    <property type="entry name" value="KPR_N"/>
</dbReference>
<evidence type="ECO:0000256" key="4">
    <source>
        <dbReference type="ARBA" id="ARBA00023002"/>
    </source>
</evidence>
<proteinExistence type="inferred from homology"/>
<dbReference type="PANTHER" id="PTHR43765:SF2">
    <property type="entry name" value="2-DEHYDROPANTOATE 2-REDUCTASE"/>
    <property type="match status" value="1"/>
</dbReference>
<comment type="similarity">
    <text evidence="1 6">Belongs to the ketopantoate reductase family.</text>
</comment>
<dbReference type="PANTHER" id="PTHR43765">
    <property type="entry name" value="2-DEHYDROPANTOATE 2-REDUCTASE-RELATED"/>
    <property type="match status" value="1"/>
</dbReference>
<comment type="function">
    <text evidence="6">Catalyzes the NADPH-dependent reduction of ketopantoate into pantoic acid.</text>
</comment>
<dbReference type="Gene3D" id="1.10.1040.10">
    <property type="entry name" value="N-(1-d-carboxylethyl)-l-norvaline Dehydrogenase, domain 2"/>
    <property type="match status" value="1"/>
</dbReference>
<dbReference type="InterPro" id="IPR036291">
    <property type="entry name" value="NAD(P)-bd_dom_sf"/>
</dbReference>
<protein>
    <recommendedName>
        <fullName evidence="2 6">2-dehydropantoate 2-reductase</fullName>
        <ecNumber evidence="2 6">1.1.1.169</ecNumber>
    </recommendedName>
    <alternativeName>
        <fullName evidence="5 6">Ketopantoate reductase</fullName>
    </alternativeName>
</protein>
<comment type="caution">
    <text evidence="9">The sequence shown here is derived from an EMBL/GenBank/DDBJ whole genome shotgun (WGS) entry which is preliminary data.</text>
</comment>
<evidence type="ECO:0000313" key="10">
    <source>
        <dbReference type="Proteomes" id="UP001479436"/>
    </source>
</evidence>
<dbReference type="InterPro" id="IPR003710">
    <property type="entry name" value="ApbA"/>
</dbReference>
<reference evidence="9 10" key="1">
    <citation type="submission" date="2023-04" db="EMBL/GenBank/DDBJ databases">
        <title>Genome of Basidiobolus ranarum AG-B5.</title>
        <authorList>
            <person name="Stajich J.E."/>
            <person name="Carter-House D."/>
            <person name="Gryganskyi A."/>
        </authorList>
    </citation>
    <scope>NUCLEOTIDE SEQUENCE [LARGE SCALE GENOMIC DNA]</scope>
    <source>
        <strain evidence="9 10">AG-B5</strain>
    </source>
</reference>
<dbReference type="SUPFAM" id="SSF48179">
    <property type="entry name" value="6-phosphogluconate dehydrogenase C-terminal domain-like"/>
    <property type="match status" value="1"/>
</dbReference>
<evidence type="ECO:0000256" key="3">
    <source>
        <dbReference type="ARBA" id="ARBA00022857"/>
    </source>
</evidence>
<organism evidence="9 10">
    <name type="scientific">Basidiobolus ranarum</name>
    <dbReference type="NCBI Taxonomy" id="34480"/>
    <lineage>
        <taxon>Eukaryota</taxon>
        <taxon>Fungi</taxon>
        <taxon>Fungi incertae sedis</taxon>
        <taxon>Zoopagomycota</taxon>
        <taxon>Entomophthoromycotina</taxon>
        <taxon>Basidiobolomycetes</taxon>
        <taxon>Basidiobolales</taxon>
        <taxon>Basidiobolaceae</taxon>
        <taxon>Basidiobolus</taxon>
    </lineage>
</organism>
<keyword evidence="4 6" id="KW-0560">Oxidoreductase</keyword>
<gene>
    <name evidence="9" type="primary">PAN5</name>
    <name evidence="9" type="ORF">K7432_012332</name>
</gene>
<feature type="domain" description="Ketopantoate reductase C-terminal" evidence="8">
    <location>
        <begin position="205"/>
        <end position="330"/>
    </location>
</feature>
<sequence length="332" mass="36751">MVTTSRFHILGAGAIGCLLAHHLRQANYPVTLLLRNSESLLRFGSANSITITPTFSKQSGVQPIKTKGVEAEIVDSKETLSKIEHLIVTTKTYDTSLALSKVKERLTSNSTVTFLQNGMGVYEEILNKFYGKADQSEIPKFILGTTTHGCFRTEPFQVTHAGFGRLLLGAVDPAQRNTSQVQQTMKAFSQLDLEVQADQPFEVLRAKLLEKLVVNACINPLTATLGCKNGILLENEHSINLLKDTCYEASQIIQAEVGKTVTNLSYENLEKSVFEVCNATLDNKSSMLQDVSAKRKSEIDYINGYLVRLADSHNLPSPINRMWTQLIKAKTK</sequence>
<dbReference type="EC" id="1.1.1.169" evidence="2 6"/>
<dbReference type="InterPro" id="IPR008927">
    <property type="entry name" value="6-PGluconate_DH-like_C_sf"/>
</dbReference>
<keyword evidence="3 6" id="KW-0521">NADP</keyword>
<dbReference type="InterPro" id="IPR013328">
    <property type="entry name" value="6PGD_dom2"/>
</dbReference>
<evidence type="ECO:0000259" key="7">
    <source>
        <dbReference type="Pfam" id="PF02558"/>
    </source>
</evidence>